<gene>
    <name evidence="6" type="ORF">C667_07766</name>
</gene>
<evidence type="ECO:0000256" key="4">
    <source>
        <dbReference type="ARBA" id="ARBA00023118"/>
    </source>
</evidence>
<keyword evidence="4" id="KW-0051">Antiviral defense</keyword>
<dbReference type="InterPro" id="IPR023101">
    <property type="entry name" value="AF1862-like_dom_sf"/>
</dbReference>
<evidence type="ECO:0000256" key="1">
    <source>
        <dbReference type="ARBA" id="ARBA00004496"/>
    </source>
</evidence>
<comment type="caution">
    <text evidence="6">The sequence shown here is derived from an EMBL/GenBank/DDBJ whole genome shotgun (WGS) entry which is preliminary data.</text>
</comment>
<reference evidence="6 7" key="1">
    <citation type="submission" date="2012-09" db="EMBL/GenBank/DDBJ databases">
        <title>Draft Genome Sequences of 6 Strains from Genus Thauera.</title>
        <authorList>
            <person name="Liu B."/>
            <person name="Shapleigh J.P."/>
            <person name="Frostegard A.H."/>
        </authorList>
    </citation>
    <scope>NUCLEOTIDE SEQUENCE [LARGE SCALE GENOMIC DNA]</scope>
    <source>
        <strain evidence="6 7">B4P</strain>
    </source>
</reference>
<comment type="similarity">
    <text evidence="2">Belongs to the CRISPR system Cmr5 family.</text>
</comment>
<comment type="subcellular location">
    <subcellularLocation>
        <location evidence="1">Cytoplasm</location>
    </subcellularLocation>
</comment>
<sequence length="142" mass="15721">MNTTAKPAPVTLEQQRALFAWDNATRAKLHLANGFGDFVNTAKAAPALIMNNGLMQTLAYYQAKGLDDRGQPKKGQEHNLALSDTLQRWIGPRVLGKGSATQAPGFKAMMEDLLRAQPDQYRRATDEALLILRWIRQFAAAL</sequence>
<dbReference type="RefSeq" id="WP_004359771.1">
    <property type="nucleotide sequence ID" value="NZ_AMXF01000037.1"/>
</dbReference>
<dbReference type="InterPro" id="IPR010160">
    <property type="entry name" value="CRISPR-assoc_prot_Cmr5"/>
</dbReference>
<evidence type="ECO:0000256" key="5">
    <source>
        <dbReference type="ARBA" id="ARBA00030001"/>
    </source>
</evidence>
<dbReference type="SUPFAM" id="SSF158568">
    <property type="entry name" value="AF1862-like"/>
    <property type="match status" value="1"/>
</dbReference>
<dbReference type="GO" id="GO:0005737">
    <property type="term" value="C:cytoplasm"/>
    <property type="evidence" value="ECO:0007669"/>
    <property type="project" value="UniProtKB-SubCell"/>
</dbReference>
<dbReference type="EMBL" id="AMXF01000037">
    <property type="protein sequence ID" value="ENO97673.1"/>
    <property type="molecule type" value="Genomic_DNA"/>
</dbReference>
<protein>
    <recommendedName>
        <fullName evidence="5">CRISPR type III-B/RAMP module-associated protein Cmr5</fullName>
    </recommendedName>
</protein>
<dbReference type="Gene3D" id="1.10.520.30">
    <property type="entry name" value="AF1862-like domain"/>
    <property type="match status" value="1"/>
</dbReference>
<dbReference type="NCBIfam" id="TIGR01881">
    <property type="entry name" value="cas_Cmr5"/>
    <property type="match status" value="1"/>
</dbReference>
<name>N6ZTJ1_9RHOO</name>
<evidence type="ECO:0000256" key="2">
    <source>
        <dbReference type="ARBA" id="ARBA00006161"/>
    </source>
</evidence>
<dbReference type="Pfam" id="PF09701">
    <property type="entry name" value="Cas_Cmr5"/>
    <property type="match status" value="1"/>
</dbReference>
<dbReference type="AlphaFoldDB" id="N6ZTJ1"/>
<keyword evidence="7" id="KW-1185">Reference proteome</keyword>
<organism evidence="6 7">
    <name type="scientific">Thauera phenylacetica B4P</name>
    <dbReference type="NCBI Taxonomy" id="1234382"/>
    <lineage>
        <taxon>Bacteria</taxon>
        <taxon>Pseudomonadati</taxon>
        <taxon>Pseudomonadota</taxon>
        <taxon>Betaproteobacteria</taxon>
        <taxon>Rhodocyclales</taxon>
        <taxon>Zoogloeaceae</taxon>
        <taxon>Thauera</taxon>
    </lineage>
</organism>
<evidence type="ECO:0000256" key="3">
    <source>
        <dbReference type="ARBA" id="ARBA00022490"/>
    </source>
</evidence>
<dbReference type="OrthoDB" id="7063129at2"/>
<accession>N6ZTJ1</accession>
<dbReference type="GO" id="GO:0051607">
    <property type="term" value="P:defense response to virus"/>
    <property type="evidence" value="ECO:0007669"/>
    <property type="project" value="UniProtKB-KW"/>
</dbReference>
<proteinExistence type="inferred from homology"/>
<evidence type="ECO:0000313" key="7">
    <source>
        <dbReference type="Proteomes" id="UP000013047"/>
    </source>
</evidence>
<dbReference type="Proteomes" id="UP000013047">
    <property type="component" value="Unassembled WGS sequence"/>
</dbReference>
<keyword evidence="3" id="KW-0963">Cytoplasm</keyword>
<evidence type="ECO:0000313" key="6">
    <source>
        <dbReference type="EMBL" id="ENO97673.1"/>
    </source>
</evidence>